<dbReference type="GO" id="GO:0008253">
    <property type="term" value="F:5'-nucleotidase activity"/>
    <property type="evidence" value="ECO:0007669"/>
    <property type="project" value="InterPro"/>
</dbReference>
<sequence length="243" mass="27517">MNIKNMQTAGDMGKSYKCVLFDLDHTLWDYETNSRETLEELYGTHALAARGVTDFESFMASFRAVNLALWDLYDTGRIDTETLRRERFKQVLEPFGAYSEALVADLNRDYLAICPQKPNLMPHAHDILAYLHGRYTLSIVTNGFDEMQHTKMRAAGLHRYFNHVVTSQTAGCKKPARGIFDFALRSNAALCHEAIMIGDNLVTDIGGARDAAIDHVFFNPEKNSHQTVVTHEITCLSELRQIL</sequence>
<dbReference type="SFLD" id="SFLDS00003">
    <property type="entry name" value="Haloacid_Dehalogenase"/>
    <property type="match status" value="1"/>
</dbReference>
<dbReference type="Proteomes" id="UP001319180">
    <property type="component" value="Unassembled WGS sequence"/>
</dbReference>
<evidence type="ECO:0000313" key="2">
    <source>
        <dbReference type="Proteomes" id="UP001319180"/>
    </source>
</evidence>
<dbReference type="AlphaFoldDB" id="A0AAP2D7U3"/>
<gene>
    <name evidence="1" type="ORF">KK078_06515</name>
</gene>
<dbReference type="InterPro" id="IPR006439">
    <property type="entry name" value="HAD-SF_hydro_IA"/>
</dbReference>
<dbReference type="Gene3D" id="1.10.150.240">
    <property type="entry name" value="Putative phosphatase, domain 2"/>
    <property type="match status" value="1"/>
</dbReference>
<dbReference type="SUPFAM" id="SSF56784">
    <property type="entry name" value="HAD-like"/>
    <property type="match status" value="1"/>
</dbReference>
<dbReference type="InterPro" id="IPR052550">
    <property type="entry name" value="Pyrimidine_5'-ntase_YjjG"/>
</dbReference>
<evidence type="ECO:0000313" key="1">
    <source>
        <dbReference type="EMBL" id="MBT1686201.1"/>
    </source>
</evidence>
<reference evidence="1 2" key="1">
    <citation type="submission" date="2021-05" db="EMBL/GenBank/DDBJ databases">
        <title>A Polyphasic approach of four new species of the genus Ohtaekwangia: Ohtaekwangia histidinii sp. nov., Ohtaekwangia cretensis sp. nov., Ohtaekwangia indiensis sp. nov., Ohtaekwangia reichenbachii sp. nov. from diverse environment.</title>
        <authorList>
            <person name="Octaviana S."/>
        </authorList>
    </citation>
    <scope>NUCLEOTIDE SEQUENCE [LARGE SCALE GENOMIC DNA]</scope>
    <source>
        <strain evidence="1 2">PWU37</strain>
    </source>
</reference>
<dbReference type="PANTHER" id="PTHR47478:SF1">
    <property type="entry name" value="PYRIMIDINE 5'-NUCLEOTIDASE YJJG"/>
    <property type="match status" value="1"/>
</dbReference>
<protein>
    <submittedName>
        <fullName evidence="1">YjjG family noncanonical pyrimidine nucleotidase</fullName>
    </submittedName>
</protein>
<dbReference type="NCBIfam" id="TIGR02254">
    <property type="entry name" value="YjjG_YfnB"/>
    <property type="match status" value="1"/>
</dbReference>
<dbReference type="InterPro" id="IPR023198">
    <property type="entry name" value="PGP-like_dom2"/>
</dbReference>
<dbReference type="InterPro" id="IPR023214">
    <property type="entry name" value="HAD_sf"/>
</dbReference>
<name>A0AAP2D7U3_9BACT</name>
<dbReference type="EMBL" id="JAHESC010000006">
    <property type="protein sequence ID" value="MBT1686201.1"/>
    <property type="molecule type" value="Genomic_DNA"/>
</dbReference>
<accession>A0AAP2D7U3</accession>
<organism evidence="1 2">
    <name type="scientific">Dawidia soli</name>
    <dbReference type="NCBI Taxonomy" id="2782352"/>
    <lineage>
        <taxon>Bacteria</taxon>
        <taxon>Pseudomonadati</taxon>
        <taxon>Bacteroidota</taxon>
        <taxon>Cytophagia</taxon>
        <taxon>Cytophagales</taxon>
        <taxon>Chryseotaleaceae</taxon>
        <taxon>Dawidia</taxon>
    </lineage>
</organism>
<proteinExistence type="predicted"/>
<dbReference type="SFLD" id="SFLDG01129">
    <property type="entry name" value="C1.5:_HAD__Beta-PGM__Phosphata"/>
    <property type="match status" value="1"/>
</dbReference>
<dbReference type="PANTHER" id="PTHR47478">
    <property type="match status" value="1"/>
</dbReference>
<comment type="caution">
    <text evidence="1">The sequence shown here is derived from an EMBL/GenBank/DDBJ whole genome shotgun (WGS) entry which is preliminary data.</text>
</comment>
<dbReference type="InterPro" id="IPR011951">
    <property type="entry name" value="HAD-SF_hydro_IA_YjjG/PynA"/>
</dbReference>
<keyword evidence="2" id="KW-1185">Reference proteome</keyword>
<dbReference type="NCBIfam" id="TIGR01549">
    <property type="entry name" value="HAD-SF-IA-v1"/>
    <property type="match status" value="1"/>
</dbReference>
<dbReference type="Gene3D" id="3.40.50.1000">
    <property type="entry name" value="HAD superfamily/HAD-like"/>
    <property type="match status" value="1"/>
</dbReference>
<dbReference type="Pfam" id="PF00702">
    <property type="entry name" value="Hydrolase"/>
    <property type="match status" value="1"/>
</dbReference>
<dbReference type="RefSeq" id="WP_254089439.1">
    <property type="nucleotide sequence ID" value="NZ_JAHESC010000006.1"/>
</dbReference>
<dbReference type="InterPro" id="IPR036412">
    <property type="entry name" value="HAD-like_sf"/>
</dbReference>